<gene>
    <name evidence="9" type="ORF">C8D99_11438</name>
</gene>
<evidence type="ECO:0000256" key="2">
    <source>
        <dbReference type="ARBA" id="ARBA00022576"/>
    </source>
</evidence>
<dbReference type="PIRSF" id="PIRSF000390">
    <property type="entry name" value="PLP_StrS"/>
    <property type="match status" value="1"/>
</dbReference>
<sequence length="367" mass="40441">MFLLLDAPNLGGAEKAKLMECVDSTYVSTAGPFVPEFEQRFARYLGTEECVSVQSGTAALHIALAEAGVGPGDEVIVPAFSFAASVNPVLYTGATPVLVDVDPETWTLDPGLTEAAVTPRTRAILPVHLYGNLCDMDKLGRIAEERGLVIIEDATESLGGTWKGKPSGTLGNFGCFSFNGNKLITTGGGGMVVARDRERINHIRFLVNQARDASKGYFHPEMGYNYRMTNLEAALGLAQMERIDLFLEKKRTFARIYREVLAGLPEVEFQKELPGAQSAWWLPSFTLSGGVIAELQEKLREKGVPTRRLFSPLHTYPYLRDCCRFSYPEAERIFEQGINLPASTVNDEESTLRAAEIIRDAVHSMRR</sequence>
<keyword evidence="10" id="KW-1185">Reference proteome</keyword>
<keyword evidence="2" id="KW-0032">Aminotransferase</keyword>
<keyword evidence="4 7" id="KW-0663">Pyridoxal phosphate</keyword>
<reference evidence="9 10" key="1">
    <citation type="submission" date="2019-03" db="EMBL/GenBank/DDBJ databases">
        <title>Genomic Encyclopedia of Type Strains, Phase IV (KMG-IV): sequencing the most valuable type-strain genomes for metagenomic binning, comparative biology and taxonomic classification.</title>
        <authorList>
            <person name="Goeker M."/>
        </authorList>
    </citation>
    <scope>NUCLEOTIDE SEQUENCE [LARGE SCALE GENOMIC DNA]</scope>
    <source>
        <strain evidence="9 10">DSM 25964</strain>
    </source>
</reference>
<evidence type="ECO:0000256" key="7">
    <source>
        <dbReference type="PIRSR" id="PIRSR000390-2"/>
    </source>
</evidence>
<evidence type="ECO:0000256" key="1">
    <source>
        <dbReference type="ARBA" id="ARBA00001933"/>
    </source>
</evidence>
<evidence type="ECO:0000256" key="3">
    <source>
        <dbReference type="ARBA" id="ARBA00022679"/>
    </source>
</evidence>
<dbReference type="CDD" id="cd00616">
    <property type="entry name" value="AHBA_syn"/>
    <property type="match status" value="1"/>
</dbReference>
<name>A0A4R8M565_9BACT</name>
<dbReference type="GO" id="GO:0000271">
    <property type="term" value="P:polysaccharide biosynthetic process"/>
    <property type="evidence" value="ECO:0007669"/>
    <property type="project" value="TreeGrafter"/>
</dbReference>
<dbReference type="FunFam" id="3.40.640.10:FF:000090">
    <property type="entry name" value="Pyridoxal phosphate-dependent aminotransferase"/>
    <property type="match status" value="1"/>
</dbReference>
<accession>A0A4R8M565</accession>
<keyword evidence="3" id="KW-0808">Transferase</keyword>
<comment type="cofactor">
    <cofactor evidence="1">
        <name>pyridoxal 5'-phosphate</name>
        <dbReference type="ChEBI" id="CHEBI:597326"/>
    </cofactor>
</comment>
<dbReference type="GO" id="GO:0008483">
    <property type="term" value="F:transaminase activity"/>
    <property type="evidence" value="ECO:0007669"/>
    <property type="project" value="UniProtKB-KW"/>
</dbReference>
<organism evidence="9 10">
    <name type="scientific">Aminivibrio pyruvatiphilus</name>
    <dbReference type="NCBI Taxonomy" id="1005740"/>
    <lineage>
        <taxon>Bacteria</taxon>
        <taxon>Thermotogati</taxon>
        <taxon>Synergistota</taxon>
        <taxon>Synergistia</taxon>
        <taxon>Synergistales</taxon>
        <taxon>Aminobacteriaceae</taxon>
        <taxon>Aminivibrio</taxon>
    </lineage>
</organism>
<dbReference type="Gene3D" id="3.90.1150.10">
    <property type="entry name" value="Aspartate Aminotransferase, domain 1"/>
    <property type="match status" value="1"/>
</dbReference>
<evidence type="ECO:0000256" key="5">
    <source>
        <dbReference type="ARBA" id="ARBA00037999"/>
    </source>
</evidence>
<feature type="active site" description="Proton acceptor" evidence="6">
    <location>
        <position position="182"/>
    </location>
</feature>
<dbReference type="SUPFAM" id="SSF53383">
    <property type="entry name" value="PLP-dependent transferases"/>
    <property type="match status" value="1"/>
</dbReference>
<dbReference type="PANTHER" id="PTHR30244">
    <property type="entry name" value="TRANSAMINASE"/>
    <property type="match status" value="1"/>
</dbReference>
<dbReference type="InterPro" id="IPR000653">
    <property type="entry name" value="DegT/StrS_aminotransferase"/>
</dbReference>
<dbReference type="InterPro" id="IPR015422">
    <property type="entry name" value="PyrdxlP-dep_Trfase_small"/>
</dbReference>
<comment type="caution">
    <text evidence="9">The sequence shown here is derived from an EMBL/GenBank/DDBJ whole genome shotgun (WGS) entry which is preliminary data.</text>
</comment>
<dbReference type="EMBL" id="SORI01000014">
    <property type="protein sequence ID" value="TDY58346.1"/>
    <property type="molecule type" value="Genomic_DNA"/>
</dbReference>
<protein>
    <submittedName>
        <fullName evidence="9">Perosamine synthetase</fullName>
    </submittedName>
</protein>
<dbReference type="PANTHER" id="PTHR30244:SF34">
    <property type="entry name" value="DTDP-4-AMINO-4,6-DIDEOXYGALACTOSE TRANSAMINASE"/>
    <property type="match status" value="1"/>
</dbReference>
<dbReference type="InterPro" id="IPR015424">
    <property type="entry name" value="PyrdxlP-dep_Trfase"/>
</dbReference>
<evidence type="ECO:0000256" key="4">
    <source>
        <dbReference type="ARBA" id="ARBA00022898"/>
    </source>
</evidence>
<dbReference type="Proteomes" id="UP000295066">
    <property type="component" value="Unassembled WGS sequence"/>
</dbReference>
<evidence type="ECO:0000313" key="10">
    <source>
        <dbReference type="Proteomes" id="UP000295066"/>
    </source>
</evidence>
<dbReference type="Gene3D" id="3.40.640.10">
    <property type="entry name" value="Type I PLP-dependent aspartate aminotransferase-like (Major domain)"/>
    <property type="match status" value="1"/>
</dbReference>
<evidence type="ECO:0000313" key="9">
    <source>
        <dbReference type="EMBL" id="TDY58346.1"/>
    </source>
</evidence>
<dbReference type="OrthoDB" id="9810913at2"/>
<evidence type="ECO:0000256" key="8">
    <source>
        <dbReference type="RuleBase" id="RU004508"/>
    </source>
</evidence>
<dbReference type="AlphaFoldDB" id="A0A4R8M565"/>
<dbReference type="InterPro" id="IPR015421">
    <property type="entry name" value="PyrdxlP-dep_Trfase_major"/>
</dbReference>
<feature type="modified residue" description="N6-(pyridoxal phosphate)lysine" evidence="7">
    <location>
        <position position="182"/>
    </location>
</feature>
<comment type="similarity">
    <text evidence="5 8">Belongs to the DegT/DnrJ/EryC1 family.</text>
</comment>
<dbReference type="RefSeq" id="WP_133958066.1">
    <property type="nucleotide sequence ID" value="NZ_SORI01000014.1"/>
</dbReference>
<dbReference type="Pfam" id="PF01041">
    <property type="entry name" value="DegT_DnrJ_EryC1"/>
    <property type="match status" value="1"/>
</dbReference>
<dbReference type="GO" id="GO:0030170">
    <property type="term" value="F:pyridoxal phosphate binding"/>
    <property type="evidence" value="ECO:0007669"/>
    <property type="project" value="TreeGrafter"/>
</dbReference>
<evidence type="ECO:0000256" key="6">
    <source>
        <dbReference type="PIRSR" id="PIRSR000390-1"/>
    </source>
</evidence>
<proteinExistence type="inferred from homology"/>